<name>A0A6I8NSH5_ORNAN</name>
<evidence type="ECO:0000256" key="9">
    <source>
        <dbReference type="ARBA" id="ARBA00023136"/>
    </source>
</evidence>
<evidence type="ECO:0000256" key="8">
    <source>
        <dbReference type="ARBA" id="ARBA00023128"/>
    </source>
</evidence>
<evidence type="ECO:0000313" key="13">
    <source>
        <dbReference type="Proteomes" id="UP000002279"/>
    </source>
</evidence>
<comment type="function">
    <text evidence="1">Required for the assembly of the ubiquinol-cytochrome c reductase complex (mitochondrial respiratory chain complex III or cytochrome b-c1 complex), mediating cytochrome b recruitment and probably stabilization within the complex. Thereby, plays an important role in ATP production by mitochondria. Cardiolipin-binding protein, it may also control the cardiolipin composition of mitochondria membranes and their morphology.</text>
</comment>
<keyword evidence="8" id="KW-0496">Mitochondrion</keyword>
<evidence type="ECO:0000313" key="12">
    <source>
        <dbReference type="Ensembl" id="ENSOANP00000043955.1"/>
    </source>
</evidence>
<dbReference type="InParanoid" id="A0A6I8NSH5"/>
<dbReference type="Proteomes" id="UP000002279">
    <property type="component" value="Chromosome 3"/>
</dbReference>
<accession>A0A6I8NSH5</accession>
<reference evidence="12" key="3">
    <citation type="submission" date="2025-09" db="UniProtKB">
        <authorList>
            <consortium name="Ensembl"/>
        </authorList>
    </citation>
    <scope>IDENTIFICATION</scope>
    <source>
        <strain evidence="12">Glennie</strain>
    </source>
</reference>
<reference evidence="12 13" key="1">
    <citation type="journal article" date="2008" name="Nature">
        <title>Genome analysis of the platypus reveals unique signatures of evolution.</title>
        <authorList>
            <person name="Warren W.C."/>
            <person name="Hillier L.W."/>
            <person name="Marshall Graves J.A."/>
            <person name="Birney E."/>
            <person name="Ponting C.P."/>
            <person name="Grutzner F."/>
            <person name="Belov K."/>
            <person name="Miller W."/>
            <person name="Clarke L."/>
            <person name="Chinwalla A.T."/>
            <person name="Yang S.P."/>
            <person name="Heger A."/>
            <person name="Locke D.P."/>
            <person name="Miethke P."/>
            <person name="Waters P.D."/>
            <person name="Veyrunes F."/>
            <person name="Fulton L."/>
            <person name="Fulton B."/>
            <person name="Graves T."/>
            <person name="Wallis J."/>
            <person name="Puente X.S."/>
            <person name="Lopez-Otin C."/>
            <person name="Ordonez G.R."/>
            <person name="Eichler E.E."/>
            <person name="Chen L."/>
            <person name="Cheng Z."/>
            <person name="Deakin J.E."/>
            <person name="Alsop A."/>
            <person name="Thompson K."/>
            <person name="Kirby P."/>
            <person name="Papenfuss A.T."/>
            <person name="Wakefield M.J."/>
            <person name="Olender T."/>
            <person name="Lancet D."/>
            <person name="Huttley G.A."/>
            <person name="Smit A.F."/>
            <person name="Pask A."/>
            <person name="Temple-Smith P."/>
            <person name="Batzer M.A."/>
            <person name="Walker J.A."/>
            <person name="Konkel M.K."/>
            <person name="Harris R.S."/>
            <person name="Whittington C.M."/>
            <person name="Wong E.S."/>
            <person name="Gemmell N.J."/>
            <person name="Buschiazzo E."/>
            <person name="Vargas Jentzsch I.M."/>
            <person name="Merkel A."/>
            <person name="Schmitz J."/>
            <person name="Zemann A."/>
            <person name="Churakov G."/>
            <person name="Kriegs J.O."/>
            <person name="Brosius J."/>
            <person name="Murchison E.P."/>
            <person name="Sachidanandam R."/>
            <person name="Smith C."/>
            <person name="Hannon G.J."/>
            <person name="Tsend-Ayush E."/>
            <person name="McMillan D."/>
            <person name="Attenborough R."/>
            <person name="Rens W."/>
            <person name="Ferguson-Smith M."/>
            <person name="Lefevre C.M."/>
            <person name="Sharp J.A."/>
            <person name="Nicholas K.R."/>
            <person name="Ray D.A."/>
            <person name="Kube M."/>
            <person name="Reinhardt R."/>
            <person name="Pringle T.H."/>
            <person name="Taylor J."/>
            <person name="Jones R.C."/>
            <person name="Nixon B."/>
            <person name="Dacheux J.L."/>
            <person name="Niwa H."/>
            <person name="Sekita Y."/>
            <person name="Huang X."/>
            <person name="Stark A."/>
            <person name="Kheradpour P."/>
            <person name="Kellis M."/>
            <person name="Flicek P."/>
            <person name="Chen Y."/>
            <person name="Webber C."/>
            <person name="Hardison R."/>
            <person name="Nelson J."/>
            <person name="Hallsworth-Pepin K."/>
            <person name="Delehaunty K."/>
            <person name="Markovic C."/>
            <person name="Minx P."/>
            <person name="Feng Y."/>
            <person name="Kremitzki C."/>
            <person name="Mitreva M."/>
            <person name="Glasscock J."/>
            <person name="Wylie T."/>
            <person name="Wohldmann P."/>
            <person name="Thiru P."/>
            <person name="Nhan M.N."/>
            <person name="Pohl C.S."/>
            <person name="Smith S.M."/>
            <person name="Hou S."/>
            <person name="Nefedov M."/>
            <person name="de Jong P.J."/>
            <person name="Renfree M.B."/>
            <person name="Mardis E.R."/>
            <person name="Wilson R.K."/>
        </authorList>
    </citation>
    <scope>NUCLEOTIDE SEQUENCE [LARGE SCALE GENOMIC DNA]</scope>
    <source>
        <strain evidence="12 13">Glennie</strain>
    </source>
</reference>
<dbReference type="Pfam" id="PF15141">
    <property type="entry name" value="UQCC3"/>
    <property type="match status" value="1"/>
</dbReference>
<dbReference type="AlphaFoldDB" id="A0A6I8NSH5"/>
<keyword evidence="7" id="KW-1133">Transmembrane helix</keyword>
<dbReference type="PANTHER" id="PTHR36465:SF1">
    <property type="entry name" value="UBIQUINOL-CYTOCHROME-C REDUCTASE COMPLEX ASSEMBLY FACTOR 3"/>
    <property type="match status" value="1"/>
</dbReference>
<dbReference type="GO" id="GO:0005743">
    <property type="term" value="C:mitochondrial inner membrane"/>
    <property type="evidence" value="ECO:0007669"/>
    <property type="project" value="UniProtKB-SubCell"/>
</dbReference>
<evidence type="ECO:0000256" key="2">
    <source>
        <dbReference type="ARBA" id="ARBA00004434"/>
    </source>
</evidence>
<feature type="compositionally biased region" description="Gly residues" evidence="11">
    <location>
        <begin position="77"/>
        <end position="86"/>
    </location>
</feature>
<feature type="region of interest" description="Disordered" evidence="11">
    <location>
        <begin position="63"/>
        <end position="86"/>
    </location>
</feature>
<feature type="compositionally biased region" description="Low complexity" evidence="11">
    <location>
        <begin position="13"/>
        <end position="33"/>
    </location>
</feature>
<reference evidence="12" key="2">
    <citation type="submission" date="2025-08" db="UniProtKB">
        <authorList>
            <consortium name="Ensembl"/>
        </authorList>
    </citation>
    <scope>IDENTIFICATION</scope>
    <source>
        <strain evidence="12">Glennie</strain>
    </source>
</reference>
<comment type="similarity">
    <text evidence="3">Belongs to the UQCC3 family.</text>
</comment>
<protein>
    <recommendedName>
        <fullName evidence="4">Ubiquinol-cytochrome-c reductase complex assembly factor 3</fullName>
    </recommendedName>
</protein>
<evidence type="ECO:0000256" key="3">
    <source>
        <dbReference type="ARBA" id="ARBA00006970"/>
    </source>
</evidence>
<evidence type="ECO:0000256" key="1">
    <source>
        <dbReference type="ARBA" id="ARBA00002879"/>
    </source>
</evidence>
<keyword evidence="5" id="KW-0812">Transmembrane</keyword>
<evidence type="ECO:0000256" key="11">
    <source>
        <dbReference type="SAM" id="MobiDB-lite"/>
    </source>
</evidence>
<proteinExistence type="inferred from homology"/>
<keyword evidence="9" id="KW-0472">Membrane</keyword>
<dbReference type="FunCoup" id="A0A6I8NSH5">
    <property type="interactions" value="672"/>
</dbReference>
<dbReference type="GO" id="GO:0034551">
    <property type="term" value="P:mitochondrial respiratory chain complex III assembly"/>
    <property type="evidence" value="ECO:0007669"/>
    <property type="project" value="InterPro"/>
</dbReference>
<evidence type="ECO:0000256" key="10">
    <source>
        <dbReference type="ARBA" id="ARBA00023310"/>
    </source>
</evidence>
<sequence>SDRIRSLGRVAMPGSGVRSSGSRARVSSPGPRGELPEGNPQRRSEATETKKLLLATLQEAAATQENVAYRKNWNRGSVGGEGPGRA</sequence>
<organism evidence="12 13">
    <name type="scientific">Ornithorhynchus anatinus</name>
    <name type="common">Duckbill platypus</name>
    <dbReference type="NCBI Taxonomy" id="9258"/>
    <lineage>
        <taxon>Eukaryota</taxon>
        <taxon>Metazoa</taxon>
        <taxon>Chordata</taxon>
        <taxon>Craniata</taxon>
        <taxon>Vertebrata</taxon>
        <taxon>Euteleostomi</taxon>
        <taxon>Mammalia</taxon>
        <taxon>Monotremata</taxon>
        <taxon>Ornithorhynchidae</taxon>
        <taxon>Ornithorhynchus</taxon>
    </lineage>
</organism>
<dbReference type="Bgee" id="ENSOANG00000047873">
    <property type="expression patterns" value="Expressed in heart and 7 other cell types or tissues"/>
</dbReference>
<evidence type="ECO:0000256" key="7">
    <source>
        <dbReference type="ARBA" id="ARBA00022989"/>
    </source>
</evidence>
<evidence type="ECO:0000256" key="6">
    <source>
        <dbReference type="ARBA" id="ARBA00022792"/>
    </source>
</evidence>
<keyword evidence="6" id="KW-0999">Mitochondrion inner membrane</keyword>
<dbReference type="GO" id="GO:0006754">
    <property type="term" value="P:ATP biosynthetic process"/>
    <property type="evidence" value="ECO:0007669"/>
    <property type="project" value="UniProtKB-KW"/>
</dbReference>
<keyword evidence="13" id="KW-1185">Reference proteome</keyword>
<feature type="region of interest" description="Disordered" evidence="11">
    <location>
        <begin position="1"/>
        <end position="47"/>
    </location>
</feature>
<keyword evidence="10" id="KW-0066">ATP synthesis</keyword>
<comment type="subcellular location">
    <subcellularLocation>
        <location evidence="2">Mitochondrion inner membrane</location>
        <topology evidence="2">Single-pass membrane protein</topology>
    </subcellularLocation>
</comment>
<dbReference type="PANTHER" id="PTHR36465">
    <property type="entry name" value="UBIQUINOL-CYTOCHROME-C REDUCTASE COMPLEX ASSEMBLY FACTOR 3"/>
    <property type="match status" value="1"/>
</dbReference>
<evidence type="ECO:0000256" key="4">
    <source>
        <dbReference type="ARBA" id="ARBA00016475"/>
    </source>
</evidence>
<dbReference type="Ensembl" id="ENSOANT00000064000.1">
    <property type="protein sequence ID" value="ENSOANP00000043955.1"/>
    <property type="gene ID" value="ENSOANG00000047873.1"/>
</dbReference>
<evidence type="ECO:0000256" key="5">
    <source>
        <dbReference type="ARBA" id="ARBA00022692"/>
    </source>
</evidence>
<dbReference type="InterPro" id="IPR027896">
    <property type="entry name" value="UQCC3"/>
</dbReference>